<name>A0ABT6CS00_9MICC</name>
<dbReference type="Proteomes" id="UP001220456">
    <property type="component" value="Unassembled WGS sequence"/>
</dbReference>
<evidence type="ECO:0008006" key="3">
    <source>
        <dbReference type="Google" id="ProtNLM"/>
    </source>
</evidence>
<proteinExistence type="predicted"/>
<accession>A0ABT6CS00</accession>
<reference evidence="1 2" key="1">
    <citation type="journal article" date="2023" name="Int. J. Syst. Evol. Microbiol.">
        <title>Arthrobacter vasquezii sp. nov., isolated from a soil sample from Union Glacier, Antarctica.</title>
        <authorList>
            <person name="Valenzuela-Ibaceta F."/>
            <person name="Carrasco V."/>
            <person name="Lagos-Moraga S."/>
            <person name="Dietz-Vargas C."/>
            <person name="Navarro C.A."/>
            <person name="Perez-Donoso J.M."/>
        </authorList>
    </citation>
    <scope>NUCLEOTIDE SEQUENCE [LARGE SCALE GENOMIC DNA]</scope>
    <source>
        <strain evidence="1 2">EH-1B-1</strain>
    </source>
</reference>
<keyword evidence="2" id="KW-1185">Reference proteome</keyword>
<organism evidence="1 2">
    <name type="scientific">Arthrobacter vasquezii</name>
    <dbReference type="NCBI Taxonomy" id="2977629"/>
    <lineage>
        <taxon>Bacteria</taxon>
        <taxon>Bacillati</taxon>
        <taxon>Actinomycetota</taxon>
        <taxon>Actinomycetes</taxon>
        <taxon>Micrococcales</taxon>
        <taxon>Micrococcaceae</taxon>
        <taxon>Arthrobacter</taxon>
    </lineage>
</organism>
<sequence length="41" mass="4358">MNQLLRVQNFGVSSDGFGAGENQSLERPWPVAERGLAGLVG</sequence>
<dbReference type="RefSeq" id="WP_277357475.1">
    <property type="nucleotide sequence ID" value="NZ_JAROKN010000005.1"/>
</dbReference>
<evidence type="ECO:0000313" key="1">
    <source>
        <dbReference type="EMBL" id="MDF9276862.1"/>
    </source>
</evidence>
<gene>
    <name evidence="1" type="ORF">P4U43_03550</name>
</gene>
<dbReference type="EMBL" id="JAROKN010000005">
    <property type="protein sequence ID" value="MDF9276862.1"/>
    <property type="molecule type" value="Genomic_DNA"/>
</dbReference>
<evidence type="ECO:0000313" key="2">
    <source>
        <dbReference type="Proteomes" id="UP001220456"/>
    </source>
</evidence>
<comment type="caution">
    <text evidence="1">The sequence shown here is derived from an EMBL/GenBank/DDBJ whole genome shotgun (WGS) entry which is preliminary data.</text>
</comment>
<protein>
    <recommendedName>
        <fullName evidence="3">Dihydrofolate reductase</fullName>
    </recommendedName>
</protein>